<evidence type="ECO:0000256" key="2">
    <source>
        <dbReference type="ARBA" id="ARBA00023125"/>
    </source>
</evidence>
<evidence type="ECO:0000256" key="1">
    <source>
        <dbReference type="ARBA" id="ARBA00023015"/>
    </source>
</evidence>
<accession>A0ABY8J1S1</accession>
<keyword evidence="1" id="KW-0805">Transcription regulation</keyword>
<evidence type="ECO:0000259" key="4">
    <source>
        <dbReference type="PROSITE" id="PS50995"/>
    </source>
</evidence>
<reference evidence="5 6" key="1">
    <citation type="submission" date="2023-04" db="EMBL/GenBank/DDBJ databases">
        <title>Genome sequence of Halobacillus naozhouensis KACC 21980.</title>
        <authorList>
            <person name="Kim S."/>
            <person name="Heo J."/>
            <person name="Kwon S.-W."/>
        </authorList>
    </citation>
    <scope>NUCLEOTIDE SEQUENCE [LARGE SCALE GENOMIC DNA]</scope>
    <source>
        <strain evidence="5 6">KCTC 13234</strain>
    </source>
</reference>
<dbReference type="InterPro" id="IPR000835">
    <property type="entry name" value="HTH_MarR-typ"/>
</dbReference>
<dbReference type="PRINTS" id="PR00598">
    <property type="entry name" value="HTHMARR"/>
</dbReference>
<dbReference type="PANTHER" id="PTHR33164">
    <property type="entry name" value="TRANSCRIPTIONAL REGULATOR, MARR FAMILY"/>
    <property type="match status" value="1"/>
</dbReference>
<protein>
    <submittedName>
        <fullName evidence="5">MarR family transcriptional regulator</fullName>
    </submittedName>
</protein>
<dbReference type="SUPFAM" id="SSF46785">
    <property type="entry name" value="Winged helix' DNA-binding domain"/>
    <property type="match status" value="1"/>
</dbReference>
<gene>
    <name evidence="5" type="ORF">P9989_02780</name>
</gene>
<dbReference type="PROSITE" id="PS50995">
    <property type="entry name" value="HTH_MARR_2"/>
    <property type="match status" value="1"/>
</dbReference>
<name>A0ABY8J1S1_9BACI</name>
<keyword evidence="3" id="KW-0804">Transcription</keyword>
<proteinExistence type="predicted"/>
<keyword evidence="2" id="KW-0238">DNA-binding</keyword>
<keyword evidence="6" id="KW-1185">Reference proteome</keyword>
<organism evidence="5 6">
    <name type="scientific">Halobacillus naozhouensis</name>
    <dbReference type="NCBI Taxonomy" id="554880"/>
    <lineage>
        <taxon>Bacteria</taxon>
        <taxon>Bacillati</taxon>
        <taxon>Bacillota</taxon>
        <taxon>Bacilli</taxon>
        <taxon>Bacillales</taxon>
        <taxon>Bacillaceae</taxon>
        <taxon>Halobacillus</taxon>
    </lineage>
</organism>
<evidence type="ECO:0000313" key="6">
    <source>
        <dbReference type="Proteomes" id="UP001221597"/>
    </source>
</evidence>
<evidence type="ECO:0000256" key="3">
    <source>
        <dbReference type="ARBA" id="ARBA00023163"/>
    </source>
</evidence>
<dbReference type="PANTHER" id="PTHR33164:SF56">
    <property type="entry name" value="HTH-TYPE TRANSCRIPTIONAL REGULATOR MHQR"/>
    <property type="match status" value="1"/>
</dbReference>
<feature type="domain" description="HTH marR-type" evidence="4">
    <location>
        <begin position="10"/>
        <end position="142"/>
    </location>
</feature>
<sequence length="147" mass="16936">MKQYDEKDLSLKSFIVLSRANHAVEGKIREDIRKHGLNPTEFAVLELLYHKGDQPIQRIGKKILLASGSITYVVDKLEEKHLLQRIRCPEDRRIIYTRITDKGKNLMNGIFPKHAKGIQSIFGELDETEKETLISLLKRLGLSLKEN</sequence>
<dbReference type="Pfam" id="PF01047">
    <property type="entry name" value="MarR"/>
    <property type="match status" value="1"/>
</dbReference>
<dbReference type="InterPro" id="IPR039422">
    <property type="entry name" value="MarR/SlyA-like"/>
</dbReference>
<evidence type="ECO:0000313" key="5">
    <source>
        <dbReference type="EMBL" id="WFT75338.1"/>
    </source>
</evidence>
<dbReference type="InterPro" id="IPR036388">
    <property type="entry name" value="WH-like_DNA-bd_sf"/>
</dbReference>
<dbReference type="Gene3D" id="1.10.10.10">
    <property type="entry name" value="Winged helix-like DNA-binding domain superfamily/Winged helix DNA-binding domain"/>
    <property type="match status" value="1"/>
</dbReference>
<dbReference type="InterPro" id="IPR036390">
    <property type="entry name" value="WH_DNA-bd_sf"/>
</dbReference>
<dbReference type="RefSeq" id="WP_283077303.1">
    <property type="nucleotide sequence ID" value="NZ_CP121671.1"/>
</dbReference>
<dbReference type="SMART" id="SM00347">
    <property type="entry name" value="HTH_MARR"/>
    <property type="match status" value="1"/>
</dbReference>
<dbReference type="EMBL" id="CP121671">
    <property type="protein sequence ID" value="WFT75338.1"/>
    <property type="molecule type" value="Genomic_DNA"/>
</dbReference>
<dbReference type="Proteomes" id="UP001221597">
    <property type="component" value="Chromosome"/>
</dbReference>